<dbReference type="Gene3D" id="3.40.50.2300">
    <property type="match status" value="1"/>
</dbReference>
<dbReference type="Pfam" id="PF00486">
    <property type="entry name" value="Trans_reg_C"/>
    <property type="match status" value="1"/>
</dbReference>
<keyword evidence="5" id="KW-0805">Transcription regulation</keyword>
<evidence type="ECO:0000313" key="13">
    <source>
        <dbReference type="Proteomes" id="UP001501627"/>
    </source>
</evidence>
<keyword evidence="2" id="KW-0963">Cytoplasm</keyword>
<comment type="caution">
    <text evidence="12">The sequence shown here is derived from an EMBL/GenBank/DDBJ whole genome shotgun (WGS) entry which is preliminary data.</text>
</comment>
<protein>
    <submittedName>
        <fullName evidence="12">Response regulator</fullName>
    </submittedName>
</protein>
<keyword evidence="7" id="KW-0804">Transcription</keyword>
<proteinExistence type="predicted"/>
<dbReference type="Pfam" id="PF00072">
    <property type="entry name" value="Response_reg"/>
    <property type="match status" value="1"/>
</dbReference>
<dbReference type="SMART" id="SM00448">
    <property type="entry name" value="REC"/>
    <property type="match status" value="1"/>
</dbReference>
<keyword evidence="4" id="KW-0902">Two-component regulatory system</keyword>
<dbReference type="PROSITE" id="PS50110">
    <property type="entry name" value="RESPONSE_REGULATORY"/>
    <property type="match status" value="1"/>
</dbReference>
<dbReference type="InterPro" id="IPR001867">
    <property type="entry name" value="OmpR/PhoB-type_DNA-bd"/>
</dbReference>
<gene>
    <name evidence="12" type="ORF">GCM10022279_28340</name>
</gene>
<comment type="subcellular location">
    <subcellularLocation>
        <location evidence="1">Cytoplasm</location>
    </subcellularLocation>
</comment>
<evidence type="ECO:0000259" key="10">
    <source>
        <dbReference type="PROSITE" id="PS50110"/>
    </source>
</evidence>
<evidence type="ECO:0000256" key="4">
    <source>
        <dbReference type="ARBA" id="ARBA00023012"/>
    </source>
</evidence>
<organism evidence="12 13">
    <name type="scientific">Comamonas faecalis</name>
    <dbReference type="NCBI Taxonomy" id="1387849"/>
    <lineage>
        <taxon>Bacteria</taxon>
        <taxon>Pseudomonadati</taxon>
        <taxon>Pseudomonadota</taxon>
        <taxon>Betaproteobacteria</taxon>
        <taxon>Burkholderiales</taxon>
        <taxon>Comamonadaceae</taxon>
        <taxon>Comamonas</taxon>
    </lineage>
</organism>
<dbReference type="PANTHER" id="PTHR48111:SF35">
    <property type="entry name" value="TRANSCRIPTIONAL REGULATORY PROTEIN QSEB"/>
    <property type="match status" value="1"/>
</dbReference>
<evidence type="ECO:0000256" key="1">
    <source>
        <dbReference type="ARBA" id="ARBA00004496"/>
    </source>
</evidence>
<evidence type="ECO:0000256" key="6">
    <source>
        <dbReference type="ARBA" id="ARBA00023125"/>
    </source>
</evidence>
<dbReference type="InterPro" id="IPR036388">
    <property type="entry name" value="WH-like_DNA-bd_sf"/>
</dbReference>
<dbReference type="InterPro" id="IPR001789">
    <property type="entry name" value="Sig_transdc_resp-reg_receiver"/>
</dbReference>
<evidence type="ECO:0000256" key="8">
    <source>
        <dbReference type="PROSITE-ProRule" id="PRU00169"/>
    </source>
</evidence>
<feature type="domain" description="OmpR/PhoB-type" evidence="11">
    <location>
        <begin position="136"/>
        <end position="230"/>
    </location>
</feature>
<reference evidence="13" key="1">
    <citation type="journal article" date="2019" name="Int. J. Syst. Evol. Microbiol.">
        <title>The Global Catalogue of Microorganisms (GCM) 10K type strain sequencing project: providing services to taxonomists for standard genome sequencing and annotation.</title>
        <authorList>
            <consortium name="The Broad Institute Genomics Platform"/>
            <consortium name="The Broad Institute Genome Sequencing Center for Infectious Disease"/>
            <person name="Wu L."/>
            <person name="Ma J."/>
        </authorList>
    </citation>
    <scope>NUCLEOTIDE SEQUENCE [LARGE SCALE GENOMIC DNA]</scope>
    <source>
        <strain evidence="13">JCM 17561</strain>
    </source>
</reference>
<evidence type="ECO:0000256" key="3">
    <source>
        <dbReference type="ARBA" id="ARBA00022553"/>
    </source>
</evidence>
<evidence type="ECO:0000256" key="7">
    <source>
        <dbReference type="ARBA" id="ARBA00023163"/>
    </source>
</evidence>
<evidence type="ECO:0000256" key="9">
    <source>
        <dbReference type="PROSITE-ProRule" id="PRU01091"/>
    </source>
</evidence>
<dbReference type="Proteomes" id="UP001501627">
    <property type="component" value="Unassembled WGS sequence"/>
</dbReference>
<evidence type="ECO:0000259" key="11">
    <source>
        <dbReference type="PROSITE" id="PS51755"/>
    </source>
</evidence>
<evidence type="ECO:0000256" key="2">
    <source>
        <dbReference type="ARBA" id="ARBA00022490"/>
    </source>
</evidence>
<dbReference type="PANTHER" id="PTHR48111">
    <property type="entry name" value="REGULATOR OF RPOS"/>
    <property type="match status" value="1"/>
</dbReference>
<dbReference type="InterPro" id="IPR039420">
    <property type="entry name" value="WalR-like"/>
</dbReference>
<evidence type="ECO:0000313" key="12">
    <source>
        <dbReference type="EMBL" id="GAA4002767.1"/>
    </source>
</evidence>
<feature type="DNA-binding region" description="OmpR/PhoB-type" evidence="9">
    <location>
        <begin position="136"/>
        <end position="230"/>
    </location>
</feature>
<dbReference type="InterPro" id="IPR016032">
    <property type="entry name" value="Sig_transdc_resp-reg_C-effctor"/>
</dbReference>
<feature type="domain" description="Response regulatory" evidence="10">
    <location>
        <begin position="9"/>
        <end position="123"/>
    </location>
</feature>
<dbReference type="CDD" id="cd00383">
    <property type="entry name" value="trans_reg_C"/>
    <property type="match status" value="1"/>
</dbReference>
<keyword evidence="13" id="KW-1185">Reference proteome</keyword>
<evidence type="ECO:0000256" key="5">
    <source>
        <dbReference type="ARBA" id="ARBA00023015"/>
    </source>
</evidence>
<dbReference type="SMART" id="SM00862">
    <property type="entry name" value="Trans_reg_C"/>
    <property type="match status" value="1"/>
</dbReference>
<dbReference type="PROSITE" id="PS51755">
    <property type="entry name" value="OMPR_PHOB"/>
    <property type="match status" value="1"/>
</dbReference>
<dbReference type="SUPFAM" id="SSF52172">
    <property type="entry name" value="CheY-like"/>
    <property type="match status" value="1"/>
</dbReference>
<feature type="modified residue" description="4-aspartylphosphate" evidence="8">
    <location>
        <position position="58"/>
    </location>
</feature>
<dbReference type="InterPro" id="IPR011006">
    <property type="entry name" value="CheY-like_superfamily"/>
</dbReference>
<sequence>MATGLASMHILLVEDNALVASGLQAGLGLQGFACTLAHTLAQARALQAQNRFDACVLDLGLPDGDGLQLLRQWRAAGVQLPVLILSARSALEDRIDGFRSGSDDHLAKPFDLTELALRLQALLRRAPAAQAQDGAQEPLALGALTLEPASGLLWRGDERIDLPRREALLLAALARAHGRVLSTAQLHDSLYDSAESVESNTVNVHVHHLRKKLGADIIETVRGLGFRLGAAYCSSGGAPAHAPQP</sequence>
<dbReference type="CDD" id="cd17624">
    <property type="entry name" value="REC_OmpR_PmrA-like"/>
    <property type="match status" value="1"/>
</dbReference>
<accession>A0ABP7RV85</accession>
<keyword evidence="3 8" id="KW-0597">Phosphoprotein</keyword>
<dbReference type="EMBL" id="BAABBP010000032">
    <property type="protein sequence ID" value="GAA4002767.1"/>
    <property type="molecule type" value="Genomic_DNA"/>
</dbReference>
<dbReference type="Gene3D" id="1.10.10.10">
    <property type="entry name" value="Winged helix-like DNA-binding domain superfamily/Winged helix DNA-binding domain"/>
    <property type="match status" value="1"/>
</dbReference>
<dbReference type="SUPFAM" id="SSF46894">
    <property type="entry name" value="C-terminal effector domain of the bipartite response regulators"/>
    <property type="match status" value="1"/>
</dbReference>
<name>A0ABP7RV85_9BURK</name>
<keyword evidence="6 9" id="KW-0238">DNA-binding</keyword>